<sequence>MFQLAIVGLGPAGIFTLASLPEEVLPETLILERSCIGGDLSSQYSSVIANITKEWFIKTFKTIPKWANQSFPELDGYQPTEPPKLADICKVLRRLAKPDIQKAHLHTTALSNLVQTTDGWNLVTPKEIYQAKKVILCMGATPKTMDLPLPSIPLPIALAHDQLTNVISPTDTIVVFGTSHSGTLILNNLKQLGCQNVYAIYRGKTPAQQELKLAAAVIAQEIQEKQWGVLTPTFINYDDFSKIYRVLSKANAVIYAIGFEPRTFTYTNQEGTCKPLTEDTPGVYGFGIGRPRPTNTSDGIGFEEFIKAIQTELPGILSA</sequence>
<dbReference type="PRINTS" id="PR00368">
    <property type="entry name" value="FADPNR"/>
</dbReference>
<dbReference type="Gene3D" id="3.50.50.60">
    <property type="entry name" value="FAD/NAD(P)-binding domain"/>
    <property type="match status" value="1"/>
</dbReference>
<proteinExistence type="predicted"/>
<accession>A0A6C0LRP1</accession>
<dbReference type="SUPFAM" id="SSF51905">
    <property type="entry name" value="FAD/NAD(P)-binding domain"/>
    <property type="match status" value="1"/>
</dbReference>
<reference evidence="1" key="1">
    <citation type="journal article" date="2020" name="Nature">
        <title>Giant virus diversity and host interactions through global metagenomics.</title>
        <authorList>
            <person name="Schulz F."/>
            <person name="Roux S."/>
            <person name="Paez-Espino D."/>
            <person name="Jungbluth S."/>
            <person name="Walsh D.A."/>
            <person name="Denef V.J."/>
            <person name="McMahon K.D."/>
            <person name="Konstantinidis K.T."/>
            <person name="Eloe-Fadrosh E.A."/>
            <person name="Kyrpides N.C."/>
            <person name="Woyke T."/>
        </authorList>
    </citation>
    <scope>NUCLEOTIDE SEQUENCE</scope>
    <source>
        <strain evidence="1">GVMAG-M-3300027963-41</strain>
    </source>
</reference>
<organism evidence="1">
    <name type="scientific">viral metagenome</name>
    <dbReference type="NCBI Taxonomy" id="1070528"/>
    <lineage>
        <taxon>unclassified sequences</taxon>
        <taxon>metagenomes</taxon>
        <taxon>organismal metagenomes</taxon>
    </lineage>
</organism>
<dbReference type="PANTHER" id="PTHR38688:SF1">
    <property type="entry name" value="FAD_NAD(P)-BINDING DOMAIN-CONTAINING PROTEIN"/>
    <property type="match status" value="1"/>
</dbReference>
<dbReference type="AlphaFoldDB" id="A0A6C0LRP1"/>
<dbReference type="Pfam" id="PF13738">
    <property type="entry name" value="Pyr_redox_3"/>
    <property type="match status" value="1"/>
</dbReference>
<dbReference type="EMBL" id="MN740534">
    <property type="protein sequence ID" value="QHU31922.1"/>
    <property type="molecule type" value="Genomic_DNA"/>
</dbReference>
<protein>
    <recommendedName>
        <fullName evidence="2">FAD/NAD(P)-binding domain-containing protein</fullName>
    </recommendedName>
</protein>
<evidence type="ECO:0000313" key="1">
    <source>
        <dbReference type="EMBL" id="QHU31922.1"/>
    </source>
</evidence>
<dbReference type="PANTHER" id="PTHR38688">
    <property type="entry name" value="PYR_REDOX_2 DOMAIN-CONTAINING PROTEIN"/>
    <property type="match status" value="1"/>
</dbReference>
<dbReference type="InterPro" id="IPR036188">
    <property type="entry name" value="FAD/NAD-bd_sf"/>
</dbReference>
<name>A0A6C0LRP1_9ZZZZ</name>
<evidence type="ECO:0008006" key="2">
    <source>
        <dbReference type="Google" id="ProtNLM"/>
    </source>
</evidence>
<dbReference type="InterPro" id="IPR053275">
    <property type="entry name" value="Agnestin_monoxygenase"/>
</dbReference>